<dbReference type="AlphaFoldDB" id="E3FYH1"/>
<name>E3FYH1_STIAD</name>
<dbReference type="Pfam" id="PF02624">
    <property type="entry name" value="YcaO"/>
    <property type="match status" value="1"/>
</dbReference>
<dbReference type="InterPro" id="IPR003776">
    <property type="entry name" value="YcaO-like_dom"/>
</dbReference>
<proteinExistence type="predicted"/>
<dbReference type="STRING" id="378806.STAUR_3304"/>
<dbReference type="HOGENOM" id="CLU_555191_0_0_7"/>
<keyword evidence="3" id="KW-1185">Reference proteome</keyword>
<dbReference type="RefSeq" id="WP_013375675.1">
    <property type="nucleotide sequence ID" value="NC_014623.1"/>
</dbReference>
<evidence type="ECO:0000313" key="2">
    <source>
        <dbReference type="EMBL" id="ADO71096.1"/>
    </source>
</evidence>
<dbReference type="PANTHER" id="PTHR37809:SF1">
    <property type="entry name" value="RIBOSOMAL PROTEIN S12 METHYLTHIOTRANSFERASE ACCESSORY FACTOR YCAO"/>
    <property type="match status" value="1"/>
</dbReference>
<dbReference type="PROSITE" id="PS51664">
    <property type="entry name" value="YCAO"/>
    <property type="match status" value="1"/>
</dbReference>
<organism evidence="2 3">
    <name type="scientific">Stigmatella aurantiaca (strain DW4/3-1)</name>
    <dbReference type="NCBI Taxonomy" id="378806"/>
    <lineage>
        <taxon>Bacteria</taxon>
        <taxon>Pseudomonadati</taxon>
        <taxon>Myxococcota</taxon>
        <taxon>Myxococcia</taxon>
        <taxon>Myxococcales</taxon>
        <taxon>Cystobacterineae</taxon>
        <taxon>Archangiaceae</taxon>
        <taxon>Stigmatella</taxon>
    </lineage>
</organism>
<dbReference type="Gene3D" id="3.30.160.660">
    <property type="match status" value="1"/>
</dbReference>
<dbReference type="PANTHER" id="PTHR37809">
    <property type="entry name" value="RIBOSOMAL PROTEIN S12 METHYLTHIOTRANSFERASE ACCESSORY FACTOR YCAO"/>
    <property type="match status" value="1"/>
</dbReference>
<sequence length="495" mass="54195">MKEQPSLTEAREAYARAMPAGELLLFRDDGIDRLGIPVVASSLRMEKGPWITSHGYGATEEEAMVSAIGELAEEVFAEKTLAGLPRFHGSYTEMVRLRGTRGVADPLTLGLPAGSPYQPDMPLTWLEMKRLSTGEPVLVPEEFVAIHPGQLRGHSPLILPITNGQGAGLSQSQALAHALLELQQRDGNGLQFRAMDRGVVLDLEEANLPPDIQELLERYRQAGIEIIPKLASLEFGLVNLYVVGNDPSPGEQPLMVTACGEAADPDRNRALRKALLEYAGSRARKAFMHGPLEAVARVAPSGYLERFLPQVDLRQEEPRALQGMVEWASMPVAALRELTTQTLQCRHKVRFANLPEAVTAEAPSERCAQVVDGLLLTGFDVLIIDLSPPDHSIHVVKTLVPGLEVETMTYSRLGERNLSRLLARQDPLAGLGPPPEGAQRVRLTASAEERLGGPAWFNVRLAEQRLGSLYPLYREPGRHSVQTVLRTRRFGGGRS</sequence>
<dbReference type="OrthoDB" id="2379922at2"/>
<dbReference type="KEGG" id="sur:STAUR_3304"/>
<dbReference type="Proteomes" id="UP000001351">
    <property type="component" value="Chromosome"/>
</dbReference>
<dbReference type="NCBIfam" id="TIGR00702">
    <property type="entry name" value="YcaO-type kinase domain"/>
    <property type="match status" value="1"/>
</dbReference>
<dbReference type="Gene3D" id="3.30.40.250">
    <property type="match status" value="1"/>
</dbReference>
<accession>E3FYH1</accession>
<dbReference type="eggNOG" id="COG1944">
    <property type="taxonomic scope" value="Bacteria"/>
</dbReference>
<gene>
    <name evidence="2" type="ordered locus">STAUR_3304</name>
</gene>
<dbReference type="Gene3D" id="3.30.1330.230">
    <property type="match status" value="1"/>
</dbReference>
<evidence type="ECO:0000259" key="1">
    <source>
        <dbReference type="PROSITE" id="PS51664"/>
    </source>
</evidence>
<dbReference type="EMBL" id="CP002271">
    <property type="protein sequence ID" value="ADO71096.1"/>
    <property type="molecule type" value="Genomic_DNA"/>
</dbReference>
<reference evidence="2 3" key="1">
    <citation type="journal article" date="2011" name="Mol. Biol. Evol.">
        <title>Comparative genomic analysis of fruiting body formation in Myxococcales.</title>
        <authorList>
            <person name="Huntley S."/>
            <person name="Hamann N."/>
            <person name="Wegener-Feldbrugge S."/>
            <person name="Treuner-Lange A."/>
            <person name="Kube M."/>
            <person name="Reinhardt R."/>
            <person name="Klages S."/>
            <person name="Muller R."/>
            <person name="Ronning C.M."/>
            <person name="Nierman W.C."/>
            <person name="Sogaard-Andersen L."/>
        </authorList>
    </citation>
    <scope>NUCLEOTIDE SEQUENCE [LARGE SCALE GENOMIC DNA]</scope>
    <source>
        <strain evidence="2 3">DW4/3-1</strain>
    </source>
</reference>
<protein>
    <submittedName>
        <fullName evidence="2">Conserved uncharacterized protein</fullName>
    </submittedName>
</protein>
<evidence type="ECO:0000313" key="3">
    <source>
        <dbReference type="Proteomes" id="UP000001351"/>
    </source>
</evidence>
<feature type="domain" description="YcaO" evidence="1">
    <location>
        <begin position="55"/>
        <end position="495"/>
    </location>
</feature>